<dbReference type="GO" id="GO:0000271">
    <property type="term" value="P:polysaccharide biosynthetic process"/>
    <property type="evidence" value="ECO:0007669"/>
    <property type="project" value="InterPro"/>
</dbReference>
<proteinExistence type="predicted"/>
<evidence type="ECO:0000256" key="2">
    <source>
        <dbReference type="ARBA" id="ARBA00022692"/>
    </source>
</evidence>
<evidence type="ECO:0000256" key="4">
    <source>
        <dbReference type="ARBA" id="ARBA00023136"/>
    </source>
</evidence>
<evidence type="ECO:0000313" key="8">
    <source>
        <dbReference type="Proteomes" id="UP000291106"/>
    </source>
</evidence>
<evidence type="ECO:0000256" key="5">
    <source>
        <dbReference type="SAM" id="Phobius"/>
    </source>
</evidence>
<keyword evidence="2 5" id="KW-0812">Transmembrane</keyword>
<feature type="domain" description="GtrA/DPMS transmembrane" evidence="6">
    <location>
        <begin position="42"/>
        <end position="164"/>
    </location>
</feature>
<organism evidence="7 8">
    <name type="scientific">Shewanella maritima</name>
    <dbReference type="NCBI Taxonomy" id="2520507"/>
    <lineage>
        <taxon>Bacteria</taxon>
        <taxon>Pseudomonadati</taxon>
        <taxon>Pseudomonadota</taxon>
        <taxon>Gammaproteobacteria</taxon>
        <taxon>Alteromonadales</taxon>
        <taxon>Shewanellaceae</taxon>
        <taxon>Shewanella</taxon>
    </lineage>
</organism>
<dbReference type="RefSeq" id="WP_130597481.1">
    <property type="nucleotide sequence ID" value="NZ_CP036200.1"/>
</dbReference>
<keyword evidence="3 5" id="KW-1133">Transmembrane helix</keyword>
<dbReference type="AlphaFoldDB" id="A0A411PD30"/>
<dbReference type="KEGG" id="smai:EXU30_01430"/>
<protein>
    <submittedName>
        <fullName evidence="7">GtrA family protein</fullName>
    </submittedName>
</protein>
<feature type="transmembrane region" description="Helical" evidence="5">
    <location>
        <begin position="72"/>
        <end position="90"/>
    </location>
</feature>
<gene>
    <name evidence="7" type="ORF">EXU30_01430</name>
</gene>
<dbReference type="OrthoDB" id="9795979at2"/>
<comment type="subcellular location">
    <subcellularLocation>
        <location evidence="1">Membrane</location>
        <topology evidence="1">Multi-pass membrane protein</topology>
    </subcellularLocation>
</comment>
<feature type="transmembrane region" description="Helical" evidence="5">
    <location>
        <begin position="139"/>
        <end position="158"/>
    </location>
</feature>
<feature type="transmembrane region" description="Helical" evidence="5">
    <location>
        <begin position="40"/>
        <end position="66"/>
    </location>
</feature>
<sequence length="170" mass="18867">MSQPAFETESQNGEVALSSERPRYSQFALQHKFSLFDSSFYRFVLVGGSSFIVDASLYFLLIEFVFTGDTGAAQFARAIAMLVGLLLTWIGHRYYSFGKRKQLSAKAQFKWVALVAACSITVNFIGFSLMHTLLPQHTLASLFSLGFGVGLGLVVNWLGANYLTYRHVVA</sequence>
<accession>A0A411PD30</accession>
<evidence type="ECO:0000256" key="1">
    <source>
        <dbReference type="ARBA" id="ARBA00004141"/>
    </source>
</evidence>
<feature type="transmembrane region" description="Helical" evidence="5">
    <location>
        <begin position="111"/>
        <end position="133"/>
    </location>
</feature>
<reference evidence="7 8" key="1">
    <citation type="submission" date="2019-02" db="EMBL/GenBank/DDBJ databases">
        <title>Shewanella sp. D4-2 isolated from Dokdo Island.</title>
        <authorList>
            <person name="Baek K."/>
        </authorList>
    </citation>
    <scope>NUCLEOTIDE SEQUENCE [LARGE SCALE GENOMIC DNA]</scope>
    <source>
        <strain evidence="7 8">D4-2</strain>
    </source>
</reference>
<keyword evidence="8" id="KW-1185">Reference proteome</keyword>
<dbReference type="EMBL" id="CP036200">
    <property type="protein sequence ID" value="QBF81507.1"/>
    <property type="molecule type" value="Genomic_DNA"/>
</dbReference>
<evidence type="ECO:0000313" key="7">
    <source>
        <dbReference type="EMBL" id="QBF81507.1"/>
    </source>
</evidence>
<dbReference type="GO" id="GO:0016020">
    <property type="term" value="C:membrane"/>
    <property type="evidence" value="ECO:0007669"/>
    <property type="project" value="UniProtKB-SubCell"/>
</dbReference>
<name>A0A411PD30_9GAMM</name>
<evidence type="ECO:0000259" key="6">
    <source>
        <dbReference type="Pfam" id="PF04138"/>
    </source>
</evidence>
<dbReference type="InterPro" id="IPR007267">
    <property type="entry name" value="GtrA_DPMS_TM"/>
</dbReference>
<dbReference type="Proteomes" id="UP000291106">
    <property type="component" value="Chromosome"/>
</dbReference>
<keyword evidence="4 5" id="KW-0472">Membrane</keyword>
<dbReference type="Pfam" id="PF04138">
    <property type="entry name" value="GtrA_DPMS_TM"/>
    <property type="match status" value="1"/>
</dbReference>
<evidence type="ECO:0000256" key="3">
    <source>
        <dbReference type="ARBA" id="ARBA00022989"/>
    </source>
</evidence>